<dbReference type="Proteomes" id="UP000030700">
    <property type="component" value="Unassembled WGS sequence"/>
</dbReference>
<reference evidence="1" key="1">
    <citation type="journal article" date="2015" name="PeerJ">
        <title>First genomic representation of candidate bacterial phylum KSB3 points to enhanced environmental sensing as a trigger of wastewater bulking.</title>
        <authorList>
            <person name="Sekiguchi Y."/>
            <person name="Ohashi A."/>
            <person name="Parks D.H."/>
            <person name="Yamauchi T."/>
            <person name="Tyson G.W."/>
            <person name="Hugenholtz P."/>
        </authorList>
    </citation>
    <scope>NUCLEOTIDE SEQUENCE [LARGE SCALE GENOMIC DNA]</scope>
</reference>
<dbReference type="EMBL" id="DF820457">
    <property type="protein sequence ID" value="GAK51310.1"/>
    <property type="molecule type" value="Genomic_DNA"/>
</dbReference>
<evidence type="ECO:0000313" key="1">
    <source>
        <dbReference type="EMBL" id="GAK51310.1"/>
    </source>
</evidence>
<evidence type="ECO:0000313" key="2">
    <source>
        <dbReference type="Proteomes" id="UP000030700"/>
    </source>
</evidence>
<dbReference type="STRING" id="1499966.U14_02553"/>
<name>A0A081BLP4_9BACT</name>
<gene>
    <name evidence="1" type="ORF">U14_02553</name>
</gene>
<organism evidence="1">
    <name type="scientific">Candidatus Moduliflexus flocculans</name>
    <dbReference type="NCBI Taxonomy" id="1499966"/>
    <lineage>
        <taxon>Bacteria</taxon>
        <taxon>Candidatus Moduliflexota</taxon>
        <taxon>Candidatus Moduliflexia</taxon>
        <taxon>Candidatus Moduliflexales</taxon>
        <taxon>Candidatus Moduliflexaceae</taxon>
    </lineage>
</organism>
<keyword evidence="2" id="KW-1185">Reference proteome</keyword>
<proteinExistence type="predicted"/>
<dbReference type="SUPFAM" id="SSF53098">
    <property type="entry name" value="Ribonuclease H-like"/>
    <property type="match status" value="1"/>
</dbReference>
<sequence length="228" mass="26555">MMDSARMSALAYCQFLLSPQINYTLTYFADHVKKFSHDRINRYLRGEHLRPHLVWENVRTEMVLSEHGYLIFDDPVLDKRYSSHIEGVRVQYSGNAHAVIPGIGVVSCVYVNPDLHRFWEIDYRLYDPDVDGKSTLQHACEMLSQACYKRRLLFRGVLMDTWYATKWFMRVIERMGKCYYCPLKTNRLVTTSALAGTYQRVAPPWDGLQKKTSPANRCISVISRMVIA</sequence>
<accession>A0A081BLP4</accession>
<protein>
    <submittedName>
        <fullName evidence="1">Transposase, IS4 family protein</fullName>
    </submittedName>
</protein>
<dbReference type="HOGENOM" id="CLU_071602_2_0_0"/>
<dbReference type="AlphaFoldDB" id="A0A081BLP4"/>
<dbReference type="InterPro" id="IPR012337">
    <property type="entry name" value="RNaseH-like_sf"/>
</dbReference>